<dbReference type="GO" id="GO:0006631">
    <property type="term" value="P:fatty acid metabolic process"/>
    <property type="evidence" value="ECO:0007669"/>
    <property type="project" value="TreeGrafter"/>
</dbReference>
<dbReference type="InterPro" id="IPR020845">
    <property type="entry name" value="AMP-binding_CS"/>
</dbReference>
<dbReference type="Proteomes" id="UP000283644">
    <property type="component" value="Unassembled WGS sequence"/>
</dbReference>
<dbReference type="AlphaFoldDB" id="A0A417XZA9"/>
<name>A0A417XZA9_9ACTN</name>
<feature type="domain" description="AMP-dependent synthetase/ligase" evidence="3">
    <location>
        <begin position="28"/>
        <end position="433"/>
    </location>
</feature>
<gene>
    <name evidence="5" type="ORF">D0Z08_18225</name>
</gene>
<sequence length="579" mass="61879">MPTIPERRAGLRGRFARWTPHTLDSWLDACAQEYGERPLVITDERTLTYRQVADESRRLADGLVALGVRPGDRVGLLMANHPEFVTLKLAIARTGAVAIPFNFLYRADELRYVLAQSECSALITMAGFGGLDHAAMLDGIVPGWDAAGFAERPPAGGGAPDTLRHVVLAREGETARPGAFGLDALLELGARHAGAAADAGHAPDDIADILYTSGSTGSPKGVQVSHDDVLRTAYASALTRAYEDGRRILFSLPCYHMFGYVEGLLSATYVGGAVIMLPAFSAEAYLTAVEKHRATDLLCVPTMAVALLESPLRHKTDLSSLTAILCGSAPAPIWLWEQFETEFGVSEIVTGYGMTECGGAMTLTLPEDELALTSTTVGRPKLAGAAGVPGTEHNGLAALCVYRTVDPVTAEPLPDGETGELVSQGPTMMLGYYGKPEETAEAVRDGWLHSGDLGRVRPNGYLELTGRSKELYKSGGELVMPKEVEDVLATHPGISQVYAIGLRDDRWGEIGCAVVVPAPDSALSEGDVIDHARQNLARFKVPKRVVFLEATDLPTTATGKVQKFRLVEQVSARSEGVTE</sequence>
<dbReference type="PANTHER" id="PTHR43201:SF5">
    <property type="entry name" value="MEDIUM-CHAIN ACYL-COA LIGASE ACSF2, MITOCHONDRIAL"/>
    <property type="match status" value="1"/>
</dbReference>
<dbReference type="SUPFAM" id="SSF56801">
    <property type="entry name" value="Acetyl-CoA synthetase-like"/>
    <property type="match status" value="1"/>
</dbReference>
<dbReference type="Gene3D" id="3.40.50.12780">
    <property type="entry name" value="N-terminal domain of ligase-like"/>
    <property type="match status" value="1"/>
</dbReference>
<feature type="domain" description="AMP-binding enzyme C-terminal" evidence="4">
    <location>
        <begin position="483"/>
        <end position="560"/>
    </location>
</feature>
<evidence type="ECO:0000313" key="6">
    <source>
        <dbReference type="Proteomes" id="UP000283644"/>
    </source>
</evidence>
<dbReference type="Pfam" id="PF13193">
    <property type="entry name" value="AMP-binding_C"/>
    <property type="match status" value="1"/>
</dbReference>
<keyword evidence="6" id="KW-1185">Reference proteome</keyword>
<protein>
    <submittedName>
        <fullName evidence="5">Long-chain fatty acid--CoA ligase</fullName>
    </submittedName>
</protein>
<dbReference type="InterPro" id="IPR025110">
    <property type="entry name" value="AMP-bd_C"/>
</dbReference>
<keyword evidence="2 5" id="KW-0436">Ligase</keyword>
<dbReference type="PANTHER" id="PTHR43201">
    <property type="entry name" value="ACYL-COA SYNTHETASE"/>
    <property type="match status" value="1"/>
</dbReference>
<comment type="caution">
    <text evidence="5">The sequence shown here is derived from an EMBL/GenBank/DDBJ whole genome shotgun (WGS) entry which is preliminary data.</text>
</comment>
<evidence type="ECO:0000313" key="5">
    <source>
        <dbReference type="EMBL" id="RHW25712.1"/>
    </source>
</evidence>
<dbReference type="InterPro" id="IPR042099">
    <property type="entry name" value="ANL_N_sf"/>
</dbReference>
<comment type="similarity">
    <text evidence="1">Belongs to the ATP-dependent AMP-binding enzyme family.</text>
</comment>
<dbReference type="InterPro" id="IPR045851">
    <property type="entry name" value="AMP-bd_C_sf"/>
</dbReference>
<evidence type="ECO:0000259" key="4">
    <source>
        <dbReference type="Pfam" id="PF13193"/>
    </source>
</evidence>
<dbReference type="Gene3D" id="3.30.300.30">
    <property type="match status" value="1"/>
</dbReference>
<accession>A0A417XZA9</accession>
<evidence type="ECO:0000259" key="3">
    <source>
        <dbReference type="Pfam" id="PF00501"/>
    </source>
</evidence>
<dbReference type="RefSeq" id="WP_118926679.1">
    <property type="nucleotide sequence ID" value="NZ_QXGH01000022.1"/>
</dbReference>
<dbReference type="OrthoDB" id="4363623at2"/>
<dbReference type="EMBL" id="QXGH01000022">
    <property type="protein sequence ID" value="RHW25712.1"/>
    <property type="molecule type" value="Genomic_DNA"/>
</dbReference>
<reference evidence="5 6" key="1">
    <citation type="submission" date="2018-09" db="EMBL/GenBank/DDBJ databases">
        <title>Genome sequencing of Nocardioides immobilis CCTCC AB 2017083 for comparison to Nocardioides silvaticus.</title>
        <authorList>
            <person name="Li C."/>
            <person name="Wang G."/>
        </authorList>
    </citation>
    <scope>NUCLEOTIDE SEQUENCE [LARGE SCALE GENOMIC DNA]</scope>
    <source>
        <strain evidence="5 6">CCTCC AB 2017083</strain>
    </source>
</reference>
<evidence type="ECO:0000256" key="1">
    <source>
        <dbReference type="ARBA" id="ARBA00006432"/>
    </source>
</evidence>
<evidence type="ECO:0000256" key="2">
    <source>
        <dbReference type="ARBA" id="ARBA00022598"/>
    </source>
</evidence>
<dbReference type="Pfam" id="PF00501">
    <property type="entry name" value="AMP-binding"/>
    <property type="match status" value="1"/>
</dbReference>
<proteinExistence type="inferred from homology"/>
<organism evidence="5 6">
    <name type="scientific">Nocardioides immobilis</name>
    <dbReference type="NCBI Taxonomy" id="2049295"/>
    <lineage>
        <taxon>Bacteria</taxon>
        <taxon>Bacillati</taxon>
        <taxon>Actinomycetota</taxon>
        <taxon>Actinomycetes</taxon>
        <taxon>Propionibacteriales</taxon>
        <taxon>Nocardioidaceae</taxon>
        <taxon>Nocardioides</taxon>
    </lineage>
</organism>
<dbReference type="PROSITE" id="PS00455">
    <property type="entry name" value="AMP_BINDING"/>
    <property type="match status" value="1"/>
</dbReference>
<dbReference type="InterPro" id="IPR000873">
    <property type="entry name" value="AMP-dep_synth/lig_dom"/>
</dbReference>
<dbReference type="GO" id="GO:0031956">
    <property type="term" value="F:medium-chain fatty acid-CoA ligase activity"/>
    <property type="evidence" value="ECO:0007669"/>
    <property type="project" value="TreeGrafter"/>
</dbReference>